<proteinExistence type="predicted"/>
<dbReference type="Gene3D" id="3.40.1190.20">
    <property type="match status" value="1"/>
</dbReference>
<evidence type="ECO:0000313" key="4">
    <source>
        <dbReference type="EMBL" id="MZL70870.1"/>
    </source>
</evidence>
<dbReference type="GO" id="GO:0016301">
    <property type="term" value="F:kinase activity"/>
    <property type="evidence" value="ECO:0007669"/>
    <property type="project" value="UniProtKB-KW"/>
</dbReference>
<dbReference type="InterPro" id="IPR011611">
    <property type="entry name" value="PfkB_dom"/>
</dbReference>
<reference evidence="6" key="2">
    <citation type="submission" date="2016-11" db="EMBL/GenBank/DDBJ databases">
        <authorList>
            <person name="Jaros S."/>
            <person name="Januszkiewicz K."/>
            <person name="Wedrychowicz H."/>
        </authorList>
    </citation>
    <scope>NUCLEOTIDE SEQUENCE [LARGE SCALE GENOMIC DNA]</scope>
    <source>
        <strain evidence="6">DSM 4029</strain>
    </source>
</reference>
<dbReference type="RefSeq" id="WP_021659283.1">
    <property type="nucleotide sequence ID" value="NZ_FQVY01000001.1"/>
</dbReference>
<keyword evidence="1" id="KW-0808">Transferase</keyword>
<dbReference type="InterPro" id="IPR002173">
    <property type="entry name" value="Carboh/pur_kinase_PfkB_CS"/>
</dbReference>
<comment type="caution">
    <text evidence="5">The sequence shown here is derived from an EMBL/GenBank/DDBJ whole genome shotgun (WGS) entry which is preliminary data.</text>
</comment>
<evidence type="ECO:0000313" key="6">
    <source>
        <dbReference type="Proteomes" id="UP000184089"/>
    </source>
</evidence>
<evidence type="ECO:0000256" key="1">
    <source>
        <dbReference type="ARBA" id="ARBA00022679"/>
    </source>
</evidence>
<gene>
    <name evidence="4" type="ORF">GT747_14105</name>
    <name evidence="5" type="ORF">SAMN05444424_0020</name>
</gene>
<reference evidence="5" key="1">
    <citation type="submission" date="2016-11" db="EMBL/GenBank/DDBJ databases">
        <authorList>
            <person name="Varghese N."/>
            <person name="Submissions S."/>
        </authorList>
    </citation>
    <scope>NUCLEOTIDE SEQUENCE</scope>
    <source>
        <strain evidence="5">DSM 4029</strain>
    </source>
</reference>
<sequence length="315" mass="33578">MNCELVVAGNLSLDDVSLPDGSRQKNVIGGDALYGALGARLWCPGVGMLSRRAGDFSPESLQRCREAGIDLAGVPLFPGASLHSLAVYQADGGRQFTELSPPGTREAMSPRAEDIPPAYRRCRAAFLSALPIDNQRELAEAFHRAEALVLLDPYEGDASGRREAVRDALRWVDVFLPSEEEAVRLLGPLEGERDFEGAARTFASWGPGAVVIKRGAEGCLLYERAEDRFVRLPCRPTRAVDTTGAGDTFGGGLAAGLLRTGKLVEAACCGTISASYAVESFGPQGLFEAEGSAAEGRLEAYLKEKRSGEDSGNRN</sequence>
<protein>
    <submittedName>
        <fullName evidence="5">Sugar or nucleoside kinase, ribokinase family</fullName>
    </submittedName>
</protein>
<dbReference type="Pfam" id="PF00294">
    <property type="entry name" value="PfkB"/>
    <property type="match status" value="1"/>
</dbReference>
<keyword evidence="7" id="KW-1185">Reference proteome</keyword>
<keyword evidence="2 5" id="KW-0418">Kinase</keyword>
<accession>A0AAQ1MAN7</accession>
<dbReference type="PROSITE" id="PS00584">
    <property type="entry name" value="PFKB_KINASES_2"/>
    <property type="match status" value="1"/>
</dbReference>
<dbReference type="Proteomes" id="UP000474718">
    <property type="component" value="Unassembled WGS sequence"/>
</dbReference>
<dbReference type="EMBL" id="WWVX01000012">
    <property type="protein sequence ID" value="MZL70870.1"/>
    <property type="molecule type" value="Genomic_DNA"/>
</dbReference>
<evidence type="ECO:0000259" key="3">
    <source>
        <dbReference type="Pfam" id="PF00294"/>
    </source>
</evidence>
<name>A0AAQ1MAN7_9FIRM</name>
<dbReference type="AlphaFoldDB" id="A0AAQ1MAN7"/>
<evidence type="ECO:0000313" key="5">
    <source>
        <dbReference type="EMBL" id="SHF59988.1"/>
    </source>
</evidence>
<dbReference type="InterPro" id="IPR029056">
    <property type="entry name" value="Ribokinase-like"/>
</dbReference>
<dbReference type="PANTHER" id="PTHR47098">
    <property type="entry name" value="PROTEIN MAK32"/>
    <property type="match status" value="1"/>
</dbReference>
<organism evidence="5 6">
    <name type="scientific">Bittarella massiliensis</name>
    <name type="common">ex Durand et al. 2017</name>
    <dbReference type="NCBI Taxonomy" id="1720313"/>
    <lineage>
        <taxon>Bacteria</taxon>
        <taxon>Bacillati</taxon>
        <taxon>Bacillota</taxon>
        <taxon>Clostridia</taxon>
        <taxon>Eubacteriales</taxon>
        <taxon>Oscillospiraceae</taxon>
        <taxon>Bittarella (ex Durand et al. 2017)</taxon>
    </lineage>
</organism>
<reference evidence="4 7" key="3">
    <citation type="journal article" date="2019" name="Nat. Med.">
        <title>A library of human gut bacterial isolates paired with longitudinal multiomics data enables mechanistic microbiome research.</title>
        <authorList>
            <person name="Poyet M."/>
            <person name="Groussin M."/>
            <person name="Gibbons S.M."/>
            <person name="Avila-Pacheco J."/>
            <person name="Jiang X."/>
            <person name="Kearney S.M."/>
            <person name="Perrotta A.R."/>
            <person name="Berdy B."/>
            <person name="Zhao S."/>
            <person name="Lieberman T.D."/>
            <person name="Swanson P.K."/>
            <person name="Smith M."/>
            <person name="Roesemann S."/>
            <person name="Alexander J.E."/>
            <person name="Rich S.A."/>
            <person name="Livny J."/>
            <person name="Vlamakis H."/>
            <person name="Clish C."/>
            <person name="Bullock K."/>
            <person name="Deik A."/>
            <person name="Scott J."/>
            <person name="Pierce K.A."/>
            <person name="Xavier R.J."/>
            <person name="Alm E.J."/>
        </authorList>
    </citation>
    <scope>NUCLEOTIDE SEQUENCE [LARGE SCALE GENOMIC DNA]</scope>
    <source>
        <strain evidence="4 7">BIOML-A2</strain>
    </source>
</reference>
<dbReference type="EMBL" id="FQVY01000001">
    <property type="protein sequence ID" value="SHF59988.1"/>
    <property type="molecule type" value="Genomic_DNA"/>
</dbReference>
<evidence type="ECO:0000256" key="2">
    <source>
        <dbReference type="ARBA" id="ARBA00022777"/>
    </source>
</evidence>
<feature type="domain" description="Carbohydrate kinase PfkB" evidence="3">
    <location>
        <begin position="20"/>
        <end position="285"/>
    </location>
</feature>
<evidence type="ECO:0000313" key="7">
    <source>
        <dbReference type="Proteomes" id="UP000474718"/>
    </source>
</evidence>
<dbReference type="PANTHER" id="PTHR47098:SF2">
    <property type="entry name" value="PROTEIN MAK32"/>
    <property type="match status" value="1"/>
</dbReference>
<dbReference type="Proteomes" id="UP000184089">
    <property type="component" value="Unassembled WGS sequence"/>
</dbReference>
<dbReference type="SUPFAM" id="SSF53613">
    <property type="entry name" value="Ribokinase-like"/>
    <property type="match status" value="1"/>
</dbReference>